<dbReference type="GO" id="GO:0000160">
    <property type="term" value="P:phosphorelay signal transduction system"/>
    <property type="evidence" value="ECO:0007669"/>
    <property type="project" value="InterPro"/>
</dbReference>
<evidence type="ECO:0000259" key="5">
    <source>
        <dbReference type="PROSITE" id="PS51755"/>
    </source>
</evidence>
<reference evidence="6 7" key="1">
    <citation type="submission" date="2018-11" db="EMBL/GenBank/DDBJ databases">
        <title>Genome sequencing of Paenibacillus sp. KCOM 3021 (= ChDC PVNT-B20).</title>
        <authorList>
            <person name="Kook J.-K."/>
            <person name="Park S.-N."/>
            <person name="Lim Y.K."/>
        </authorList>
    </citation>
    <scope>NUCLEOTIDE SEQUENCE [LARGE SCALE GENOMIC DNA]</scope>
    <source>
        <strain evidence="6 7">KCOM 3021</strain>
    </source>
</reference>
<comment type="caution">
    <text evidence="6">The sequence shown here is derived from an EMBL/GenBank/DDBJ whole genome shotgun (WGS) entry which is preliminary data.</text>
</comment>
<accession>A0A3P3UGE8</accession>
<keyword evidence="2 4" id="KW-0238">DNA-binding</keyword>
<sequence>MLLASHPKKVFSSEHIFRQVWGEVYL</sequence>
<dbReference type="InterPro" id="IPR001867">
    <property type="entry name" value="OmpR/PhoB-type_DNA-bd"/>
</dbReference>
<organism evidence="6 7">
    <name type="scientific">Paenibacillus oralis</name>
    <dbReference type="NCBI Taxonomy" id="2490856"/>
    <lineage>
        <taxon>Bacteria</taxon>
        <taxon>Bacillati</taxon>
        <taxon>Bacillota</taxon>
        <taxon>Bacilli</taxon>
        <taxon>Bacillales</taxon>
        <taxon>Paenibacillaceae</taxon>
        <taxon>Paenibacillus</taxon>
    </lineage>
</organism>
<protein>
    <submittedName>
        <fullName evidence="6">DNA-binding response regulator</fullName>
    </submittedName>
</protein>
<feature type="DNA-binding region" description="OmpR/PhoB-type" evidence="4">
    <location>
        <begin position="1"/>
        <end position="26"/>
    </location>
</feature>
<evidence type="ECO:0000256" key="1">
    <source>
        <dbReference type="ARBA" id="ARBA00023015"/>
    </source>
</evidence>
<keyword evidence="3" id="KW-0804">Transcription</keyword>
<evidence type="ECO:0000256" key="2">
    <source>
        <dbReference type="ARBA" id="ARBA00023125"/>
    </source>
</evidence>
<keyword evidence="1" id="KW-0805">Transcription regulation</keyword>
<dbReference type="PROSITE" id="PS51755">
    <property type="entry name" value="OMPR_PHOB"/>
    <property type="match status" value="1"/>
</dbReference>
<dbReference type="GO" id="GO:0003677">
    <property type="term" value="F:DNA binding"/>
    <property type="evidence" value="ECO:0007669"/>
    <property type="project" value="UniProtKB-UniRule"/>
</dbReference>
<keyword evidence="7" id="KW-1185">Reference proteome</keyword>
<dbReference type="EMBL" id="RRCN01000001">
    <property type="protein sequence ID" value="RRJ67443.1"/>
    <property type="molecule type" value="Genomic_DNA"/>
</dbReference>
<name>A0A3P3UGE8_9BACL</name>
<evidence type="ECO:0000313" key="6">
    <source>
        <dbReference type="EMBL" id="RRJ67443.1"/>
    </source>
</evidence>
<evidence type="ECO:0000256" key="4">
    <source>
        <dbReference type="PROSITE-ProRule" id="PRU01091"/>
    </source>
</evidence>
<proteinExistence type="predicted"/>
<dbReference type="AlphaFoldDB" id="A0A3P3UGE8"/>
<evidence type="ECO:0000313" key="7">
    <source>
        <dbReference type="Proteomes" id="UP000267017"/>
    </source>
</evidence>
<feature type="domain" description="OmpR/PhoB-type" evidence="5">
    <location>
        <begin position="1"/>
        <end position="26"/>
    </location>
</feature>
<dbReference type="GO" id="GO:0006355">
    <property type="term" value="P:regulation of DNA-templated transcription"/>
    <property type="evidence" value="ECO:0007669"/>
    <property type="project" value="InterPro"/>
</dbReference>
<evidence type="ECO:0000256" key="3">
    <source>
        <dbReference type="ARBA" id="ARBA00023163"/>
    </source>
</evidence>
<gene>
    <name evidence="6" type="ORF">EHV15_06475</name>
</gene>
<dbReference type="Proteomes" id="UP000267017">
    <property type="component" value="Unassembled WGS sequence"/>
</dbReference>